<proteinExistence type="inferred from homology"/>
<keyword evidence="6" id="KW-1133">Transmembrane helix</keyword>
<dbReference type="CDD" id="cd11386">
    <property type="entry name" value="MCP_signal"/>
    <property type="match status" value="1"/>
</dbReference>
<dbReference type="InterPro" id="IPR004089">
    <property type="entry name" value="MCPsignal_dom"/>
</dbReference>
<reference evidence="10 11" key="1">
    <citation type="submission" date="2019-06" db="EMBL/GenBank/DDBJ databases">
        <title>Desulfobotulus mexicanus sp. nov., a novel sulfate-reducing bacterium isolated from the sediment of an alkaline crater lake in Mexico.</title>
        <authorList>
            <person name="Hirschler-Rea A."/>
        </authorList>
    </citation>
    <scope>NUCLEOTIDE SEQUENCE [LARGE SCALE GENOMIC DNA]</scope>
    <source>
        <strain evidence="10 11">PAR22N</strain>
    </source>
</reference>
<dbReference type="SMART" id="SM00283">
    <property type="entry name" value="MA"/>
    <property type="match status" value="1"/>
</dbReference>
<dbReference type="CDD" id="cd06225">
    <property type="entry name" value="HAMP"/>
    <property type="match status" value="1"/>
</dbReference>
<dbReference type="EMBL" id="VDMB01000004">
    <property type="protein sequence ID" value="TYT75340.1"/>
    <property type="molecule type" value="Genomic_DNA"/>
</dbReference>
<dbReference type="Pfam" id="PF22673">
    <property type="entry name" value="MCP-like_PDC_1"/>
    <property type="match status" value="1"/>
</dbReference>
<dbReference type="Proteomes" id="UP000321899">
    <property type="component" value="Unassembled WGS sequence"/>
</dbReference>
<keyword evidence="2" id="KW-0997">Cell inner membrane</keyword>
<evidence type="ECO:0000259" key="7">
    <source>
        <dbReference type="PROSITE" id="PS50111"/>
    </source>
</evidence>
<evidence type="ECO:0000256" key="5">
    <source>
        <dbReference type="PROSITE-ProRule" id="PRU00284"/>
    </source>
</evidence>
<keyword evidence="6" id="KW-0472">Membrane</keyword>
<dbReference type="RefSeq" id="WP_139446743.1">
    <property type="nucleotide sequence ID" value="NZ_VDMB01000004.1"/>
</dbReference>
<comment type="caution">
    <text evidence="10">The sequence shown here is derived from an EMBL/GenBank/DDBJ whole genome shotgun (WGS) entry which is preliminary data.</text>
</comment>
<dbReference type="GO" id="GO:0007165">
    <property type="term" value="P:signal transduction"/>
    <property type="evidence" value="ECO:0007669"/>
    <property type="project" value="UniProtKB-KW"/>
</dbReference>
<feature type="domain" description="HAMP" evidence="9">
    <location>
        <begin position="344"/>
        <end position="398"/>
    </location>
</feature>
<feature type="domain" description="T-SNARE coiled-coil homology" evidence="8">
    <location>
        <begin position="576"/>
        <end position="638"/>
    </location>
</feature>
<evidence type="ECO:0000313" key="11">
    <source>
        <dbReference type="Proteomes" id="UP000321899"/>
    </source>
</evidence>
<evidence type="ECO:0000256" key="4">
    <source>
        <dbReference type="ARBA" id="ARBA00029447"/>
    </source>
</evidence>
<sequence length="689" mass="73747">MNLKKKMIGSVCGAASLAFILTIWLISSMASEELFENGQRLAIEAAHHHGGAIKAKMEEPLDAARALAQMMGAVQGTKNAPERSMVNALMHGLLAANESYWGIWAVWHPDAFEGRDADFINTPGSDDKGRFMPYWHRLSGKPELDISDASAYEENSSNGSWYWKPFRSGKEFITPPTAYEIGGKEIILVSLSVPIRSKGRIVGVAGIDISMEQMAAIIAGVHPFGKEYSYGFLLSNDGIGAAHPMDKAIGAHMRDFGIGENIIQAVARGKIITEYGRSALLGGRSFTVYAPIQLGNSDAPWSIGLAVSLDKVLEGSRHIRNISAGLGILSILILFILVFFIADRMVVRPIRRVAENLKEISEGEGDLTQRLPVQSRDEIGLLGVSFNQFMEKLQNMMGQIQTNAGTLGSASQGLDTIATRMAGETRGSAENAGRVAAASHAMSSNIQAVAAAMEQASTSTYMVATATEEMTATITEIAAHSERARNISENAVTTSQSASQYMRSLEQAARQISSVTETITDIADQTNLLALNATIEAARAGDAGKGFAVVAGEIKELARQTGKATQEIKTRIEGIQQLTGKTLHSIDEVVRVIAEISEINTTIATAVEEQSSAVREIADNISQASSGVQEVNANISQISTAAREMASDISGINTRGDNLTKDALAVSDNSGNLAMLGRDLTELVGRFRV</sequence>
<dbReference type="SUPFAM" id="SSF58104">
    <property type="entry name" value="Methyl-accepting chemotaxis protein (MCP) signaling domain"/>
    <property type="match status" value="1"/>
</dbReference>
<keyword evidence="6" id="KW-0812">Transmembrane</keyword>
<evidence type="ECO:0000256" key="3">
    <source>
        <dbReference type="ARBA" id="ARBA00023224"/>
    </source>
</evidence>
<protein>
    <submittedName>
        <fullName evidence="10">Methyl-accepting chemotaxis protein</fullName>
    </submittedName>
</protein>
<dbReference type="PROSITE" id="PS50111">
    <property type="entry name" value="CHEMOTAXIS_TRANSDUC_2"/>
    <property type="match status" value="1"/>
</dbReference>
<dbReference type="Pfam" id="PF00672">
    <property type="entry name" value="HAMP"/>
    <property type="match status" value="1"/>
</dbReference>
<organism evidence="10 11">
    <name type="scientific">Desulfobotulus mexicanus</name>
    <dbReference type="NCBI Taxonomy" id="2586642"/>
    <lineage>
        <taxon>Bacteria</taxon>
        <taxon>Pseudomonadati</taxon>
        <taxon>Thermodesulfobacteriota</taxon>
        <taxon>Desulfobacteria</taxon>
        <taxon>Desulfobacterales</taxon>
        <taxon>Desulfobacteraceae</taxon>
        <taxon>Desulfobotulus</taxon>
    </lineage>
</organism>
<keyword evidence="2" id="KW-1003">Cell membrane</keyword>
<evidence type="ECO:0000259" key="8">
    <source>
        <dbReference type="PROSITE" id="PS50192"/>
    </source>
</evidence>
<keyword evidence="11" id="KW-1185">Reference proteome</keyword>
<evidence type="ECO:0000256" key="1">
    <source>
        <dbReference type="ARBA" id="ARBA00004429"/>
    </source>
</evidence>
<dbReference type="AlphaFoldDB" id="A0A5Q4VGQ4"/>
<evidence type="ECO:0000256" key="6">
    <source>
        <dbReference type="SAM" id="Phobius"/>
    </source>
</evidence>
<dbReference type="Gene3D" id="3.30.450.20">
    <property type="entry name" value="PAS domain"/>
    <property type="match status" value="2"/>
</dbReference>
<evidence type="ECO:0000313" key="10">
    <source>
        <dbReference type="EMBL" id="TYT75340.1"/>
    </source>
</evidence>
<feature type="transmembrane region" description="Helical" evidence="6">
    <location>
        <begin position="322"/>
        <end position="342"/>
    </location>
</feature>
<dbReference type="PANTHER" id="PTHR32089">
    <property type="entry name" value="METHYL-ACCEPTING CHEMOTAXIS PROTEIN MCPB"/>
    <property type="match status" value="1"/>
</dbReference>
<comment type="similarity">
    <text evidence="4">Belongs to the methyl-accepting chemotaxis (MCP) protein family.</text>
</comment>
<dbReference type="InterPro" id="IPR000727">
    <property type="entry name" value="T_SNARE_dom"/>
</dbReference>
<evidence type="ECO:0000259" key="9">
    <source>
        <dbReference type="PROSITE" id="PS50885"/>
    </source>
</evidence>
<dbReference type="Gene3D" id="1.10.287.950">
    <property type="entry name" value="Methyl-accepting chemotaxis protein"/>
    <property type="match status" value="1"/>
</dbReference>
<keyword evidence="3 5" id="KW-0807">Transducer</keyword>
<feature type="domain" description="Methyl-accepting transducer" evidence="7">
    <location>
        <begin position="417"/>
        <end position="653"/>
    </location>
</feature>
<dbReference type="PROSITE" id="PS50885">
    <property type="entry name" value="HAMP"/>
    <property type="match status" value="1"/>
</dbReference>
<dbReference type="GO" id="GO:0005886">
    <property type="term" value="C:plasma membrane"/>
    <property type="evidence" value="ECO:0007669"/>
    <property type="project" value="UniProtKB-SubCell"/>
</dbReference>
<dbReference type="InterPro" id="IPR003660">
    <property type="entry name" value="HAMP_dom"/>
</dbReference>
<dbReference type="CDD" id="cd12913">
    <property type="entry name" value="PDC1_MCP_like"/>
    <property type="match status" value="1"/>
</dbReference>
<dbReference type="Pfam" id="PF00015">
    <property type="entry name" value="MCPsignal"/>
    <property type="match status" value="1"/>
</dbReference>
<dbReference type="PROSITE" id="PS50192">
    <property type="entry name" value="T_SNARE"/>
    <property type="match status" value="1"/>
</dbReference>
<accession>A0A5Q4VGQ4</accession>
<comment type="subcellular location">
    <subcellularLocation>
        <location evidence="1">Cell inner membrane</location>
        <topology evidence="1">Multi-pass membrane protein</topology>
    </subcellularLocation>
</comment>
<name>A0A5Q4VGQ4_9BACT</name>
<dbReference type="PANTHER" id="PTHR32089:SF112">
    <property type="entry name" value="LYSOZYME-LIKE PROTEIN-RELATED"/>
    <property type="match status" value="1"/>
</dbReference>
<evidence type="ECO:0000256" key="2">
    <source>
        <dbReference type="ARBA" id="ARBA00022519"/>
    </source>
</evidence>
<dbReference type="SMART" id="SM00304">
    <property type="entry name" value="HAMP"/>
    <property type="match status" value="2"/>
</dbReference>
<dbReference type="OrthoDB" id="9814362at2"/>
<gene>
    <name evidence="10" type="ORF">FIM25_04445</name>
</gene>